<dbReference type="Proteomes" id="UP000637628">
    <property type="component" value="Unassembled WGS sequence"/>
</dbReference>
<keyword evidence="3" id="KW-1185">Reference proteome</keyword>
<proteinExistence type="predicted"/>
<feature type="domain" description="Methyltransferase type 11" evidence="1">
    <location>
        <begin position="28"/>
        <end position="117"/>
    </location>
</feature>
<evidence type="ECO:0000313" key="3">
    <source>
        <dbReference type="Proteomes" id="UP000637628"/>
    </source>
</evidence>
<reference evidence="2 3" key="1">
    <citation type="submission" date="2021-01" db="EMBL/GenBank/DDBJ databases">
        <title>Whole genome shotgun sequence of Actinoplanes durhamensis NBRC 14914.</title>
        <authorList>
            <person name="Komaki H."/>
            <person name="Tamura T."/>
        </authorList>
    </citation>
    <scope>NUCLEOTIDE SEQUENCE [LARGE SCALE GENOMIC DNA]</scope>
    <source>
        <strain evidence="2 3">NBRC 14914</strain>
    </source>
</reference>
<dbReference type="InterPro" id="IPR013216">
    <property type="entry name" value="Methyltransf_11"/>
</dbReference>
<evidence type="ECO:0000259" key="1">
    <source>
        <dbReference type="Pfam" id="PF08241"/>
    </source>
</evidence>
<sequence length="198" mass="21302">MAAVEFGFDQWGDVDAVDDDAGQVAVDGRVAGLARAHGFADVVGVGTSPGLVERARRDLPDVTFRVLAEPPLLPWADASFDAVLLLAVLTCVPSDAGQRRLVGELARVLRPGGVLYVSDLVLQSDERSLARYRRDAGVYGTYGVFEVGDGVVCRHHRAEWLRGLLEDFSVVASRALVVESMNGHPLEALQLLARLPDV</sequence>
<organism evidence="2 3">
    <name type="scientific">Paractinoplanes durhamensis</name>
    <dbReference type="NCBI Taxonomy" id="113563"/>
    <lineage>
        <taxon>Bacteria</taxon>
        <taxon>Bacillati</taxon>
        <taxon>Actinomycetota</taxon>
        <taxon>Actinomycetes</taxon>
        <taxon>Micromonosporales</taxon>
        <taxon>Micromonosporaceae</taxon>
        <taxon>Paractinoplanes</taxon>
    </lineage>
</organism>
<protein>
    <recommendedName>
        <fullName evidence="1">Methyltransferase type 11 domain-containing protein</fullName>
    </recommendedName>
</protein>
<dbReference type="InterPro" id="IPR029063">
    <property type="entry name" value="SAM-dependent_MTases_sf"/>
</dbReference>
<comment type="caution">
    <text evidence="2">The sequence shown here is derived from an EMBL/GenBank/DDBJ whole genome shotgun (WGS) entry which is preliminary data.</text>
</comment>
<gene>
    <name evidence="2" type="ORF">Adu01nite_12620</name>
</gene>
<dbReference type="RefSeq" id="WP_239132171.1">
    <property type="nucleotide sequence ID" value="NZ_BOML01000012.1"/>
</dbReference>
<dbReference type="CDD" id="cd02440">
    <property type="entry name" value="AdoMet_MTases"/>
    <property type="match status" value="1"/>
</dbReference>
<dbReference type="SUPFAM" id="SSF53335">
    <property type="entry name" value="S-adenosyl-L-methionine-dependent methyltransferases"/>
    <property type="match status" value="1"/>
</dbReference>
<dbReference type="Gene3D" id="3.40.50.150">
    <property type="entry name" value="Vaccinia Virus protein VP39"/>
    <property type="match status" value="1"/>
</dbReference>
<dbReference type="EMBL" id="BOML01000012">
    <property type="protein sequence ID" value="GID99911.1"/>
    <property type="molecule type" value="Genomic_DNA"/>
</dbReference>
<dbReference type="Pfam" id="PF08241">
    <property type="entry name" value="Methyltransf_11"/>
    <property type="match status" value="1"/>
</dbReference>
<name>A0ABQ3YQP9_9ACTN</name>
<evidence type="ECO:0000313" key="2">
    <source>
        <dbReference type="EMBL" id="GID99911.1"/>
    </source>
</evidence>
<accession>A0ABQ3YQP9</accession>